<dbReference type="EMBL" id="BMAW01058750">
    <property type="protein sequence ID" value="GFT17850.1"/>
    <property type="molecule type" value="Genomic_DNA"/>
</dbReference>
<protein>
    <submittedName>
        <fullName evidence="1">Uncharacterized protein</fullName>
    </submittedName>
</protein>
<dbReference type="OrthoDB" id="6429498at2759"/>
<comment type="caution">
    <text evidence="1">The sequence shown here is derived from an EMBL/GenBank/DDBJ whole genome shotgun (WGS) entry which is preliminary data.</text>
</comment>
<organism evidence="1 2">
    <name type="scientific">Nephila pilipes</name>
    <name type="common">Giant wood spider</name>
    <name type="synonym">Nephila maculata</name>
    <dbReference type="NCBI Taxonomy" id="299642"/>
    <lineage>
        <taxon>Eukaryota</taxon>
        <taxon>Metazoa</taxon>
        <taxon>Ecdysozoa</taxon>
        <taxon>Arthropoda</taxon>
        <taxon>Chelicerata</taxon>
        <taxon>Arachnida</taxon>
        <taxon>Araneae</taxon>
        <taxon>Araneomorphae</taxon>
        <taxon>Entelegynae</taxon>
        <taxon>Araneoidea</taxon>
        <taxon>Nephilidae</taxon>
        <taxon>Nephila</taxon>
    </lineage>
</organism>
<sequence length="1403" mass="163519">MSPPILQDFKNIREALKYISQNFEFISENWEFPVLKDADVIWSIAVAYLNSSPPSKNELTRRLNSLVGHQKTTKDLRNFTNVTNPFLHRTACFGDEFMIDLVKTLKNQLEDWIHQAGNLLEILSEKEKYLEASSRFLECNIMFCSFENNEGNLHIFPKCPPYFIYPKYILLLHWPRKAEYNDSFSYCIPKDVGILKQKLALTEILEKATISKKIIQKICGLPNICENFLITLLKNNLEQHVPLIYKSLYVLSKLSDAGFETDPRQKDREGKSALYYALMKDKTDILFFLYDHAANACLQEQGSIRSPDTSIVANLQLLKDSLQTLEKDIKYLGINENSEFLRKLDELQLYNLFQIEMCGKINNVRQEINYYSKTDEEFEAISRRKIILNILETYGKYFNCVNNSALNATDNLSLAEKYYQNRNYFDKLDFYSAVMFFDNLFLLKERLKLLDKAYLKIESKFFLYIFCKKHLEQSYQENEFIQGSRRIIFQEQLSLQKHLCAFKFFLDKTEISRENIVSSIPETQVNTLVNLPEIYGRFILYRLQNYIDTVAKIKIMDAKSILIIERSLQVIGESFKESNFKSIQKVLSQAFPSEFVKIVKQIRNNLVHFKSSELLYRNTVEHNSKLLKGIQTELVKFKKLLSPISFTHMYEMGQFLSLRLLKALYKAWKKEKNIKQTEKMSEEKDCKIHVSELLIEKQQLRSVNVNSPQESDMYNSFQKKIKILNQEVDFLKKDALNSYKYITVNLISAVKDKLSSLKSESVITDQDTEKLDDLFWSLECVLISLTKNKKLQKYRRTLLNRIKDRKCFFPEKIRGSGKINKCIYSTCNVISETEILEVGQSQVLNYLEPSVESYDMKVQTIVQNGILLNGAENYKNSTIVVETEKKNRASIDIEDIGLNAFFSDDSSYNTFQNENEKKSLDPNIEMIEPQLLFKAKQYETDIDVPSNVHSLEPHIDSNLLYDKDITMRCEENECLGTNAEDSEKVSTQPDPIEKSNVAMDSEWILNDVFNTSQDSIINDEVKNKGNKGDLEASNILIKNAESVVADYENILEGIFEKVKEKKEEEFSYKNIKKYCMILKGWPFLNDEEVRTIYHCIPAQFHDISPTKQRLRTLLEGKQICIEETIKELNKLPLKDQEKREIIKDIEEGTTAEALYSIDSIPDYFSDLKNKIDSAEMNKMEYDLLCNKLKMSDAAKTILSKLVIGENQKVIGNEFEFFRNRIKLLKKILIDENEDIKELWEKPTSLRRQKHLHDKLVQMYVNVSEVQAAVEMLVSDCMNVLHIKDLEKLWLKITRLFNGTNLRNILAHGNPLLESLGKLLDLNDLPSELVTRMLRFISDEPAIDCMQTILEQTGYQFSNFMKLMKDDDDERFKDLRQKITECEHWSEYACLIPMGKCKAFSGIQ</sequence>
<reference evidence="1" key="1">
    <citation type="submission" date="2020-08" db="EMBL/GenBank/DDBJ databases">
        <title>Multicomponent nature underlies the extraordinary mechanical properties of spider dragline silk.</title>
        <authorList>
            <person name="Kono N."/>
            <person name="Nakamura H."/>
            <person name="Mori M."/>
            <person name="Yoshida Y."/>
            <person name="Ohtoshi R."/>
            <person name="Malay A.D."/>
            <person name="Moran D.A.P."/>
            <person name="Tomita M."/>
            <person name="Numata K."/>
            <person name="Arakawa K."/>
        </authorList>
    </citation>
    <scope>NUCLEOTIDE SEQUENCE</scope>
</reference>
<evidence type="ECO:0000313" key="2">
    <source>
        <dbReference type="Proteomes" id="UP000887013"/>
    </source>
</evidence>
<name>A0A8X6NJ47_NEPPI</name>
<proteinExistence type="predicted"/>
<accession>A0A8X6NJ47</accession>
<dbReference type="Proteomes" id="UP000887013">
    <property type="component" value="Unassembled WGS sequence"/>
</dbReference>
<gene>
    <name evidence="1" type="primary">AVEN_105933_1</name>
    <name evidence="1" type="ORF">NPIL_150781</name>
</gene>
<evidence type="ECO:0000313" key="1">
    <source>
        <dbReference type="EMBL" id="GFT17850.1"/>
    </source>
</evidence>
<keyword evidence="2" id="KW-1185">Reference proteome</keyword>